<comment type="caution">
    <text evidence="1">The sequence shown here is derived from an EMBL/GenBank/DDBJ whole genome shotgun (WGS) entry which is preliminary data.</text>
</comment>
<evidence type="ECO:0000313" key="1">
    <source>
        <dbReference type="EMBL" id="MBB3128610.1"/>
    </source>
</evidence>
<gene>
    <name evidence="1" type="ORF">FHS19_003264</name>
</gene>
<evidence type="ECO:0008006" key="3">
    <source>
        <dbReference type="Google" id="ProtNLM"/>
    </source>
</evidence>
<dbReference type="AlphaFoldDB" id="A0A839TSH4"/>
<name>A0A839TSH4_9BACL</name>
<evidence type="ECO:0000313" key="2">
    <source>
        <dbReference type="Proteomes" id="UP000517523"/>
    </source>
</evidence>
<dbReference type="EMBL" id="JACHXJ010000002">
    <property type="protein sequence ID" value="MBB3128610.1"/>
    <property type="molecule type" value="Genomic_DNA"/>
</dbReference>
<dbReference type="RefSeq" id="WP_183582759.1">
    <property type="nucleotide sequence ID" value="NZ_JACHXJ010000002.1"/>
</dbReference>
<accession>A0A839TSH4</accession>
<reference evidence="1 2" key="1">
    <citation type="submission" date="2020-08" db="EMBL/GenBank/DDBJ databases">
        <title>Genomic Encyclopedia of Type Strains, Phase III (KMG-III): the genomes of soil and plant-associated and newly described type strains.</title>
        <authorList>
            <person name="Whitman W."/>
        </authorList>
    </citation>
    <scope>NUCLEOTIDE SEQUENCE [LARGE SCALE GENOMIC DNA]</scope>
    <source>
        <strain evidence="1 2">CECT 5831</strain>
    </source>
</reference>
<sequence length="172" mass="19015">MLELSLAAALISANDSAHAMHLENKKQLTIPAEISTNQLSNNSITDTREKFKALTNKSFLVPQYVPFNATQVQGSFNDLDPHVAISYFNAKTGQRMTIHVFSSSGFKMNEHTEVVHLSDGTKAIYEHDNPKRLANTLIFEKDGLEYRIGIKKGALANLNTLKSVANSLDNPN</sequence>
<proteinExistence type="predicted"/>
<protein>
    <recommendedName>
        <fullName evidence="3">DUF4367 domain-containing protein</fullName>
    </recommendedName>
</protein>
<organism evidence="1 2">
    <name type="scientific">Paenibacillus rhizosphaerae</name>
    <dbReference type="NCBI Taxonomy" id="297318"/>
    <lineage>
        <taxon>Bacteria</taxon>
        <taxon>Bacillati</taxon>
        <taxon>Bacillota</taxon>
        <taxon>Bacilli</taxon>
        <taxon>Bacillales</taxon>
        <taxon>Paenibacillaceae</taxon>
        <taxon>Paenibacillus</taxon>
    </lineage>
</organism>
<dbReference type="Proteomes" id="UP000517523">
    <property type="component" value="Unassembled WGS sequence"/>
</dbReference>